<keyword evidence="2" id="KW-0472">Membrane</keyword>
<evidence type="ECO:0000313" key="4">
    <source>
        <dbReference type="EMBL" id="KRZ09374.1"/>
    </source>
</evidence>
<feature type="transmembrane region" description="Helical" evidence="2">
    <location>
        <begin position="71"/>
        <end position="89"/>
    </location>
</feature>
<name>A0A0V1HF53_9BILA</name>
<organism evidence="4 5">
    <name type="scientific">Trichinella zimbabwensis</name>
    <dbReference type="NCBI Taxonomy" id="268475"/>
    <lineage>
        <taxon>Eukaryota</taxon>
        <taxon>Metazoa</taxon>
        <taxon>Ecdysozoa</taxon>
        <taxon>Nematoda</taxon>
        <taxon>Enoplea</taxon>
        <taxon>Dorylaimia</taxon>
        <taxon>Trichinellida</taxon>
        <taxon>Trichinellidae</taxon>
        <taxon>Trichinella</taxon>
    </lineage>
</organism>
<dbReference type="GO" id="GO:0005739">
    <property type="term" value="C:mitochondrion"/>
    <property type="evidence" value="ECO:0007669"/>
    <property type="project" value="TreeGrafter"/>
</dbReference>
<dbReference type="Pfam" id="PF14808">
    <property type="entry name" value="TMEM164"/>
    <property type="match status" value="1"/>
</dbReference>
<feature type="domain" description="SF4 helicase" evidence="3">
    <location>
        <begin position="674"/>
        <end position="912"/>
    </location>
</feature>
<evidence type="ECO:0000256" key="2">
    <source>
        <dbReference type="SAM" id="Phobius"/>
    </source>
</evidence>
<dbReference type="EMBL" id="JYDP01000073">
    <property type="protein sequence ID" value="KRZ09374.1"/>
    <property type="molecule type" value="Genomic_DNA"/>
</dbReference>
<feature type="region of interest" description="Disordered" evidence="1">
    <location>
        <begin position="392"/>
        <end position="414"/>
    </location>
</feature>
<dbReference type="GO" id="GO:0006264">
    <property type="term" value="P:mitochondrial DNA replication"/>
    <property type="evidence" value="ECO:0007669"/>
    <property type="project" value="TreeGrafter"/>
</dbReference>
<dbReference type="Proteomes" id="UP000055024">
    <property type="component" value="Unassembled WGS sequence"/>
</dbReference>
<proteinExistence type="predicted"/>
<dbReference type="SUPFAM" id="SSF52540">
    <property type="entry name" value="P-loop containing nucleoside triphosphate hydrolases"/>
    <property type="match status" value="1"/>
</dbReference>
<dbReference type="InterPro" id="IPR007694">
    <property type="entry name" value="DNA_helicase_DnaB-like_C"/>
</dbReference>
<comment type="caution">
    <text evidence="4">The sequence shown here is derived from an EMBL/GenBank/DDBJ whole genome shotgun (WGS) entry which is preliminary data.</text>
</comment>
<dbReference type="InterPro" id="IPR027417">
    <property type="entry name" value="P-loop_NTPase"/>
</dbReference>
<accession>A0A0V1HF53</accession>
<feature type="transmembrane region" description="Helical" evidence="2">
    <location>
        <begin position="95"/>
        <end position="114"/>
    </location>
</feature>
<keyword evidence="2" id="KW-1133">Transmembrane helix</keyword>
<gene>
    <name evidence="4" type="primary">PEO1</name>
    <name evidence="4" type="ORF">T11_4710</name>
</gene>
<feature type="compositionally biased region" description="Low complexity" evidence="1">
    <location>
        <begin position="392"/>
        <end position="402"/>
    </location>
</feature>
<sequence>MDLIMGGVNFSDPSSGGDECFHYLTVYQRLVESALVLPVAILQFCYIWPKVTSMEVPHAPNFRAYNNCKKLGSFLLFILILVFAVEVSYKVRTGSLIFLLNPCHVATMLEILLFCENLLPPNVARLVFALAMYFLPGATLALLFPVVTSRKLAGEVCIYWIQHLIIVLCPVYLLSLGGVYSIESFYNFNIYVLCHALMTLYSFGPLQLISMLTNVNLNNILCPASSDPFQGYYYRLAAIGHHSLFLILHSWLYIKFTKMIIAIFKNGSFIRAQLVEANRNKIDPPRLEDCPNVNLTYYKTMVSLKQELQVLDYFGAFCVFISFFVIILIISVTCILWFCVSPTDDVTVFAKWNLLRRKRSYDVKVEQRPLNQPVFADRGVVVAARFVSYNSNSSNNNNKPNNTPYLPKQQPATVEDEQNSCVLERTELRKRDMNELWDQSLPVSHMSLAKLSRLKQLLYLRNVTDVTLNRYNVRALPSLDGLIFPRYSVTLEMMGSQIRPSGLKICRLVETINMMTVADEVLPSVSTFNGMFGYHLVRQSDSEVVLTLNEADAMSIFQACSKLAVVLPDNPGHFNVELFLPYLEEFTKITLWLPPEKYNRAKQLSKKLLSNQCYLISPKACNNLRAAETLAIPGKGRELINGVIRQGEAVVHKYVDTLAMLRDPVRSFLFGYNGQTCGVVQWKRFSLLNNYLKGFRLGELTLLTGPFGCGKKTFLCEYALDLCDQNMVTLWCGLELPSIRVVATMIEQYARYNLSTSFDDQRRISQGSLATAIIRLLAIEYHTSAQDIQHVVIDNALLIHDCSSQTFTELKRFASSKNLHITAIVHPKKEVENPIGTISAYSIYSSLIGAYEADNILQITTHINKNQQQQCELEKYLQIWKNRNVGELLIGCLVEMHFDPLSKCHSLVMRKKKIRPGCVD</sequence>
<dbReference type="PROSITE" id="PS51199">
    <property type="entry name" value="SF4_HELICASE"/>
    <property type="match status" value="1"/>
</dbReference>
<feature type="transmembrane region" description="Helical" evidence="2">
    <location>
        <begin position="313"/>
        <end position="338"/>
    </location>
</feature>
<dbReference type="GO" id="GO:0003697">
    <property type="term" value="F:single-stranded DNA binding"/>
    <property type="evidence" value="ECO:0007669"/>
    <property type="project" value="InterPro"/>
</dbReference>
<dbReference type="STRING" id="268475.A0A0V1HF53"/>
<dbReference type="Gene3D" id="3.40.50.300">
    <property type="entry name" value="P-loop containing nucleotide triphosphate hydrolases"/>
    <property type="match status" value="1"/>
</dbReference>
<evidence type="ECO:0000259" key="3">
    <source>
        <dbReference type="PROSITE" id="PS51199"/>
    </source>
</evidence>
<feature type="transmembrane region" description="Helical" evidence="2">
    <location>
        <begin position="33"/>
        <end position="51"/>
    </location>
</feature>
<keyword evidence="5" id="KW-1185">Reference proteome</keyword>
<evidence type="ECO:0000256" key="1">
    <source>
        <dbReference type="SAM" id="MobiDB-lite"/>
    </source>
</evidence>
<dbReference type="Pfam" id="PF21525">
    <property type="entry name" value="Nlp36"/>
    <property type="match status" value="1"/>
</dbReference>
<feature type="transmembrane region" description="Helical" evidence="2">
    <location>
        <begin position="159"/>
        <end position="180"/>
    </location>
</feature>
<feature type="transmembrane region" description="Helical" evidence="2">
    <location>
        <begin position="232"/>
        <end position="254"/>
    </location>
</feature>
<dbReference type="AlphaFoldDB" id="A0A0V1HF53"/>
<reference evidence="4 5" key="1">
    <citation type="submission" date="2015-01" db="EMBL/GenBank/DDBJ databases">
        <title>Evolution of Trichinella species and genotypes.</title>
        <authorList>
            <person name="Korhonen P.K."/>
            <person name="Edoardo P."/>
            <person name="Giuseppe L.R."/>
            <person name="Gasser R.B."/>
        </authorList>
    </citation>
    <scope>NUCLEOTIDE SEQUENCE [LARGE SCALE GENOMIC DNA]</scope>
    <source>
        <strain evidence="4">ISS1029</strain>
    </source>
</reference>
<keyword evidence="2" id="KW-0812">Transmembrane</keyword>
<dbReference type="PANTHER" id="PTHR12873">
    <property type="entry name" value="T7-LIKE MITOCHONDRIAL DNA HELICASE"/>
    <property type="match status" value="1"/>
</dbReference>
<dbReference type="PANTHER" id="PTHR12873:SF0">
    <property type="entry name" value="TWINKLE MTDNA HELICASE"/>
    <property type="match status" value="1"/>
</dbReference>
<evidence type="ECO:0000313" key="5">
    <source>
        <dbReference type="Proteomes" id="UP000055024"/>
    </source>
</evidence>
<protein>
    <submittedName>
        <fullName evidence="4">Twinkle protein, mitochondrial</fullName>
    </submittedName>
</protein>
<feature type="transmembrane region" description="Helical" evidence="2">
    <location>
        <begin position="126"/>
        <end position="147"/>
    </location>
</feature>
<dbReference type="GO" id="GO:0043139">
    <property type="term" value="F:5'-3' DNA helicase activity"/>
    <property type="evidence" value="ECO:0007669"/>
    <property type="project" value="InterPro"/>
</dbReference>
<dbReference type="OrthoDB" id="17328at2759"/>
<dbReference type="GO" id="GO:0005524">
    <property type="term" value="F:ATP binding"/>
    <property type="evidence" value="ECO:0007669"/>
    <property type="project" value="InterPro"/>
</dbReference>
<feature type="transmembrane region" description="Helical" evidence="2">
    <location>
        <begin position="192"/>
        <end position="212"/>
    </location>
</feature>
<dbReference type="InterPro" id="IPR027032">
    <property type="entry name" value="Twinkle-like"/>
</dbReference>